<name>A0A7R9BUV6_9CRUS</name>
<keyword evidence="3" id="KW-0496">Mitochondrion</keyword>
<reference evidence="7" key="1">
    <citation type="submission" date="2020-11" db="EMBL/GenBank/DDBJ databases">
        <authorList>
            <person name="Tran Van P."/>
        </authorList>
    </citation>
    <scope>NUCLEOTIDE SEQUENCE</scope>
</reference>
<accession>A0A7R9BUV6</accession>
<dbReference type="PANTHER" id="PTHR23354:SF62">
    <property type="entry name" value="MUSTARD, ISOFORM V"/>
    <property type="match status" value="1"/>
</dbReference>
<dbReference type="SMART" id="SM00584">
    <property type="entry name" value="TLDc"/>
    <property type="match status" value="1"/>
</dbReference>
<sequence length="433" mass="46827">MVHYEDVKVTSGRSTKNAAASQACFQLMKATFQLGNLLGEVAPDSTSAVGTASPTGRRSPSSPLSGSGPSSPARSRRGSPSHLAPPPPTLVRRFSSPNNDSLNQQQSKRHSFSFNQLFQHSKSTNGDDLESHEINVESGCEYLDVTCQYLMKLWTAEKVATVNEDEVHKALEGSVTDNEFIPELIGESEIFDLNLRKHLIRVLPARCQGYPWKLSFSTAKDGFSLANLYRRMENVESCVLLIIQDSLNNVFGALLSHAPTIQDHSFGTGESFLFTFAPPPDADVTPSAPVVVVESCCVDETAAAGAVEPSSESAAVVVQNAEGIVGQPNVAEVREETRDIIPSKDLGSSKMAIPGGKDSGKYFRAFKWSGANSFIIRCYPDSLAVGIADGRFGLLLDGDLNKGRTDECATFENSILTTDNDFTVLSLECWSFD</sequence>
<dbReference type="InterPro" id="IPR006571">
    <property type="entry name" value="TLDc_dom"/>
</dbReference>
<feature type="region of interest" description="Disordered" evidence="5">
    <location>
        <begin position="44"/>
        <end position="108"/>
    </location>
</feature>
<evidence type="ECO:0000256" key="1">
    <source>
        <dbReference type="ARBA" id="ARBA00004173"/>
    </source>
</evidence>
<feature type="compositionally biased region" description="Low complexity" evidence="5">
    <location>
        <begin position="53"/>
        <end position="73"/>
    </location>
</feature>
<evidence type="ECO:0000256" key="2">
    <source>
        <dbReference type="ARBA" id="ARBA00009540"/>
    </source>
</evidence>
<dbReference type="Proteomes" id="UP000678499">
    <property type="component" value="Unassembled WGS sequence"/>
</dbReference>
<feature type="domain" description="TLDc" evidence="6">
    <location>
        <begin position="189"/>
        <end position="433"/>
    </location>
</feature>
<evidence type="ECO:0000313" key="8">
    <source>
        <dbReference type="Proteomes" id="UP000678499"/>
    </source>
</evidence>
<organism evidence="7">
    <name type="scientific">Notodromas monacha</name>
    <dbReference type="NCBI Taxonomy" id="399045"/>
    <lineage>
        <taxon>Eukaryota</taxon>
        <taxon>Metazoa</taxon>
        <taxon>Ecdysozoa</taxon>
        <taxon>Arthropoda</taxon>
        <taxon>Crustacea</taxon>
        <taxon>Oligostraca</taxon>
        <taxon>Ostracoda</taxon>
        <taxon>Podocopa</taxon>
        <taxon>Podocopida</taxon>
        <taxon>Cypridocopina</taxon>
        <taxon>Cypridoidea</taxon>
        <taxon>Cyprididae</taxon>
        <taxon>Notodromas</taxon>
    </lineage>
</organism>
<dbReference type="PROSITE" id="PS51886">
    <property type="entry name" value="TLDC"/>
    <property type="match status" value="1"/>
</dbReference>
<comment type="subcellular location">
    <subcellularLocation>
        <location evidence="1">Mitochondrion</location>
    </subcellularLocation>
</comment>
<dbReference type="EMBL" id="CAJPEX010002304">
    <property type="protein sequence ID" value="CAG0920817.1"/>
    <property type="molecule type" value="Genomic_DNA"/>
</dbReference>
<dbReference type="GO" id="GO:0005739">
    <property type="term" value="C:mitochondrion"/>
    <property type="evidence" value="ECO:0007669"/>
    <property type="project" value="UniProtKB-SubCell"/>
</dbReference>
<evidence type="ECO:0000256" key="4">
    <source>
        <dbReference type="ARBA" id="ARBA00040604"/>
    </source>
</evidence>
<keyword evidence="8" id="KW-1185">Reference proteome</keyword>
<evidence type="ECO:0000256" key="3">
    <source>
        <dbReference type="ARBA" id="ARBA00023128"/>
    </source>
</evidence>
<dbReference type="GO" id="GO:0005634">
    <property type="term" value="C:nucleus"/>
    <property type="evidence" value="ECO:0007669"/>
    <property type="project" value="TreeGrafter"/>
</dbReference>
<evidence type="ECO:0000256" key="5">
    <source>
        <dbReference type="SAM" id="MobiDB-lite"/>
    </source>
</evidence>
<evidence type="ECO:0000259" key="6">
    <source>
        <dbReference type="PROSITE" id="PS51886"/>
    </source>
</evidence>
<dbReference type="OrthoDB" id="26679at2759"/>
<protein>
    <recommendedName>
        <fullName evidence="4">Oxidation resistance protein 1</fullName>
    </recommendedName>
</protein>
<gene>
    <name evidence="7" type="ORF">NMOB1V02_LOCUS8323</name>
</gene>
<comment type="similarity">
    <text evidence="2">Belongs to the OXR1 family.</text>
</comment>
<feature type="compositionally biased region" description="Polar residues" evidence="5">
    <location>
        <begin position="95"/>
        <end position="108"/>
    </location>
</feature>
<evidence type="ECO:0000313" key="7">
    <source>
        <dbReference type="EMBL" id="CAD7280665.1"/>
    </source>
</evidence>
<proteinExistence type="inferred from homology"/>
<dbReference type="AlphaFoldDB" id="A0A7R9BUV6"/>
<dbReference type="EMBL" id="OA884341">
    <property type="protein sequence ID" value="CAD7280665.1"/>
    <property type="molecule type" value="Genomic_DNA"/>
</dbReference>
<dbReference type="PANTHER" id="PTHR23354">
    <property type="entry name" value="NUCLEOLAR PROTEIN 7/ESTROGEN RECEPTOR COACTIVATOR-RELATED"/>
    <property type="match status" value="1"/>
</dbReference>
<dbReference type="GO" id="GO:0006979">
    <property type="term" value="P:response to oxidative stress"/>
    <property type="evidence" value="ECO:0007669"/>
    <property type="project" value="TreeGrafter"/>
</dbReference>
<dbReference type="Pfam" id="PF07534">
    <property type="entry name" value="TLD"/>
    <property type="match status" value="2"/>
</dbReference>